<reference evidence="2" key="1">
    <citation type="submission" date="2014-09" db="EMBL/GenBank/DDBJ databases">
        <authorList>
            <person name="Magalhaes I.L.F."/>
            <person name="Oliveira U."/>
            <person name="Santos F.R."/>
            <person name="Vidigal T.H.D.A."/>
            <person name="Brescovit A.D."/>
            <person name="Santos A.J."/>
        </authorList>
    </citation>
    <scope>NUCLEOTIDE SEQUENCE</scope>
    <source>
        <tissue evidence="2">Shoot tissue taken approximately 20 cm above the soil surface</tissue>
    </source>
</reference>
<sequence length="22" mass="2389">MVEQGRGGEEGARVRVETDLAE</sequence>
<evidence type="ECO:0000256" key="1">
    <source>
        <dbReference type="SAM" id="MobiDB-lite"/>
    </source>
</evidence>
<name>A0A0A9EZY7_ARUDO</name>
<proteinExistence type="predicted"/>
<feature type="region of interest" description="Disordered" evidence="1">
    <location>
        <begin position="1"/>
        <end position="22"/>
    </location>
</feature>
<reference evidence="2" key="2">
    <citation type="journal article" date="2015" name="Data Brief">
        <title>Shoot transcriptome of the giant reed, Arundo donax.</title>
        <authorList>
            <person name="Barrero R.A."/>
            <person name="Guerrero F.D."/>
            <person name="Moolhuijzen P."/>
            <person name="Goolsby J.A."/>
            <person name="Tidwell J."/>
            <person name="Bellgard S.E."/>
            <person name="Bellgard M.I."/>
        </authorList>
    </citation>
    <scope>NUCLEOTIDE SEQUENCE</scope>
    <source>
        <tissue evidence="2">Shoot tissue taken approximately 20 cm above the soil surface</tissue>
    </source>
</reference>
<evidence type="ECO:0000313" key="2">
    <source>
        <dbReference type="EMBL" id="JAE06355.1"/>
    </source>
</evidence>
<protein>
    <submittedName>
        <fullName evidence="2">Uncharacterized protein</fullName>
    </submittedName>
</protein>
<accession>A0A0A9EZY7</accession>
<organism evidence="2">
    <name type="scientific">Arundo donax</name>
    <name type="common">Giant reed</name>
    <name type="synonym">Donax arundinaceus</name>
    <dbReference type="NCBI Taxonomy" id="35708"/>
    <lineage>
        <taxon>Eukaryota</taxon>
        <taxon>Viridiplantae</taxon>
        <taxon>Streptophyta</taxon>
        <taxon>Embryophyta</taxon>
        <taxon>Tracheophyta</taxon>
        <taxon>Spermatophyta</taxon>
        <taxon>Magnoliopsida</taxon>
        <taxon>Liliopsida</taxon>
        <taxon>Poales</taxon>
        <taxon>Poaceae</taxon>
        <taxon>PACMAD clade</taxon>
        <taxon>Arundinoideae</taxon>
        <taxon>Arundineae</taxon>
        <taxon>Arundo</taxon>
    </lineage>
</organism>
<dbReference type="EMBL" id="GBRH01191541">
    <property type="protein sequence ID" value="JAE06355.1"/>
    <property type="molecule type" value="Transcribed_RNA"/>
</dbReference>
<dbReference type="AlphaFoldDB" id="A0A0A9EZY7"/>